<accession>A0A4R6XUR4</accession>
<dbReference type="OrthoDB" id="9960371at2"/>
<dbReference type="EMBL" id="SNZB01000001">
    <property type="protein sequence ID" value="TDR23576.1"/>
    <property type="molecule type" value="Genomic_DNA"/>
</dbReference>
<dbReference type="RefSeq" id="WP_099017793.1">
    <property type="nucleotide sequence ID" value="NZ_NIHB01000001.1"/>
</dbReference>
<feature type="chain" id="PRO_5020476576" evidence="1">
    <location>
        <begin position="20"/>
        <end position="93"/>
    </location>
</feature>
<proteinExistence type="predicted"/>
<reference evidence="2 3" key="1">
    <citation type="submission" date="2019-03" db="EMBL/GenBank/DDBJ databases">
        <title>Genomic Encyclopedia of Type Strains, Phase IV (KMG-IV): sequencing the most valuable type-strain genomes for metagenomic binning, comparative biology and taxonomic classification.</title>
        <authorList>
            <person name="Goeker M."/>
        </authorList>
    </citation>
    <scope>NUCLEOTIDE SEQUENCE [LARGE SCALE GENOMIC DNA]</scope>
    <source>
        <strain evidence="2 3">DSM 25488</strain>
    </source>
</reference>
<dbReference type="Proteomes" id="UP000295724">
    <property type="component" value="Unassembled WGS sequence"/>
</dbReference>
<sequence length="93" mass="11034">MKKITPWVFIICMSFSVAAEVVYDNDLFNAQAEKLVFDSEAKLAAYIKLNMPSTYLYFERLDSMSKKRVFQRHQENQNKDLTEIVLLEYRNRS</sequence>
<dbReference type="AlphaFoldDB" id="A0A4R6XUR4"/>
<gene>
    <name evidence="2" type="ORF">C8D91_0439</name>
</gene>
<protein>
    <submittedName>
        <fullName evidence="2">Uncharacterized protein</fullName>
    </submittedName>
</protein>
<keyword evidence="3" id="KW-1185">Reference proteome</keyword>
<comment type="caution">
    <text evidence="2">The sequence shown here is derived from an EMBL/GenBank/DDBJ whole genome shotgun (WGS) entry which is preliminary data.</text>
</comment>
<name>A0A4R6XUR4_9GAMM</name>
<keyword evidence="1" id="KW-0732">Signal</keyword>
<evidence type="ECO:0000313" key="2">
    <source>
        <dbReference type="EMBL" id="TDR23576.1"/>
    </source>
</evidence>
<feature type="signal peptide" evidence="1">
    <location>
        <begin position="1"/>
        <end position="19"/>
    </location>
</feature>
<evidence type="ECO:0000256" key="1">
    <source>
        <dbReference type="SAM" id="SignalP"/>
    </source>
</evidence>
<evidence type="ECO:0000313" key="3">
    <source>
        <dbReference type="Proteomes" id="UP000295724"/>
    </source>
</evidence>
<organism evidence="2 3">
    <name type="scientific">Marinicella litoralis</name>
    <dbReference type="NCBI Taxonomy" id="644220"/>
    <lineage>
        <taxon>Bacteria</taxon>
        <taxon>Pseudomonadati</taxon>
        <taxon>Pseudomonadota</taxon>
        <taxon>Gammaproteobacteria</taxon>
        <taxon>Lysobacterales</taxon>
        <taxon>Marinicellaceae</taxon>
        <taxon>Marinicella</taxon>
    </lineage>
</organism>